<dbReference type="Proteomes" id="UP000657200">
    <property type="component" value="Unassembled WGS sequence"/>
</dbReference>
<evidence type="ECO:0000313" key="3">
    <source>
        <dbReference type="EMBL" id="NHO39801.1"/>
    </source>
</evidence>
<keyword evidence="3" id="KW-0808">Transferase</keyword>
<dbReference type="AlphaFoldDB" id="A0A0U5F0D1"/>
<reference evidence="3 5" key="3">
    <citation type="journal article" date="2020" name="Int. J. Syst. Evol. Microbiol.">
        <title>Novel acetic acid bacteria from cider fermentations: Acetobacter conturbans sp. nov. and Acetobacter fallax sp. nov.</title>
        <authorList>
            <person name="Sombolestani A.S."/>
            <person name="Cleenwerck I."/>
            <person name="Cnockaert M."/>
            <person name="Borremans W."/>
            <person name="Wieme A.D."/>
            <person name="De Vuyst L."/>
            <person name="Vandamme P."/>
        </authorList>
    </citation>
    <scope>NUCLEOTIDE SEQUENCE [LARGE SCALE GENOMIC DNA]</scope>
    <source>
        <strain evidence="3 5">LMG 23848</strain>
    </source>
</reference>
<dbReference type="Proteomes" id="UP000068250">
    <property type="component" value="Chromosome I"/>
</dbReference>
<protein>
    <submittedName>
        <fullName evidence="3">Methyltransferase domain-containing protein</fullName>
    </submittedName>
</protein>
<dbReference type="GO" id="GO:0032259">
    <property type="term" value="P:methylation"/>
    <property type="evidence" value="ECO:0007669"/>
    <property type="project" value="UniProtKB-KW"/>
</dbReference>
<dbReference type="SUPFAM" id="SSF53335">
    <property type="entry name" value="S-adenosyl-L-methionine-dependent methyltransferases"/>
    <property type="match status" value="1"/>
</dbReference>
<proteinExistence type="predicted"/>
<dbReference type="Gene3D" id="3.40.50.150">
    <property type="entry name" value="Vaccinia Virus protein VP39"/>
    <property type="match status" value="1"/>
</dbReference>
<sequence>MSESDRSHCNQTIDKFIYFGNLYPHEPQFQSGLFYGLALTPRFERDIAHDARKNMPFADGSVKGFQSQDVFEHIPYQKIPAIMDDIFRCLQKGGIFRLSLPDYNSPLLRRRSVYDADGNILCDLAMGGMVSATLNDGVQVGFAGEEGDSHIWFPTFNTVLPLILTSEIRKCDTIQIHHAWIDKDKWICKPFEQGVMPVSRVPPHDMRADGKPISIVIDFIK</sequence>
<dbReference type="EMBL" id="LN609302">
    <property type="protein sequence ID" value="CEF53290.1"/>
    <property type="molecule type" value="Genomic_DNA"/>
</dbReference>
<evidence type="ECO:0000259" key="1">
    <source>
        <dbReference type="Pfam" id="PF08241"/>
    </source>
</evidence>
<evidence type="ECO:0000313" key="2">
    <source>
        <dbReference type="EMBL" id="CEF53290.1"/>
    </source>
</evidence>
<name>A0A0U5F0D1_9PROT</name>
<feature type="domain" description="Methyltransferase type 11" evidence="1">
    <location>
        <begin position="49"/>
        <end position="96"/>
    </location>
</feature>
<evidence type="ECO:0000313" key="5">
    <source>
        <dbReference type="Proteomes" id="UP000657200"/>
    </source>
</evidence>
<dbReference type="Pfam" id="PF08241">
    <property type="entry name" value="Methyltransf_11"/>
    <property type="match status" value="1"/>
</dbReference>
<dbReference type="GO" id="GO:0008757">
    <property type="term" value="F:S-adenosylmethionine-dependent methyltransferase activity"/>
    <property type="evidence" value="ECO:0007669"/>
    <property type="project" value="InterPro"/>
</dbReference>
<dbReference type="InterPro" id="IPR029063">
    <property type="entry name" value="SAM-dependent_MTases_sf"/>
</dbReference>
<dbReference type="PATRIC" id="fig|431306.5.peg.77"/>
<gene>
    <name evidence="2" type="ORF">AGA_134</name>
    <name evidence="3" type="ORF">GOB80_08930</name>
</gene>
<evidence type="ECO:0000313" key="4">
    <source>
        <dbReference type="Proteomes" id="UP000068250"/>
    </source>
</evidence>
<accession>A0A0U5F0D1</accession>
<dbReference type="InterPro" id="IPR013216">
    <property type="entry name" value="Methyltransf_11"/>
</dbReference>
<keyword evidence="5" id="KW-1185">Reference proteome</keyword>
<keyword evidence="3" id="KW-0489">Methyltransferase</keyword>
<reference evidence="4" key="1">
    <citation type="submission" date="2014-09" db="EMBL/GenBank/DDBJ databases">
        <authorList>
            <person name="Illeghems K.G."/>
        </authorList>
    </citation>
    <scope>NUCLEOTIDE SEQUENCE [LARGE SCALE GENOMIC DNA]</scope>
    <source>
        <strain evidence="4">LMG 23848T</strain>
    </source>
</reference>
<dbReference type="OrthoDB" id="9796760at2"/>
<dbReference type="EMBL" id="WOTE01000004">
    <property type="protein sequence ID" value="NHO39801.1"/>
    <property type="molecule type" value="Genomic_DNA"/>
</dbReference>
<organism evidence="2 4">
    <name type="scientific">Acetobacter ghanensis</name>
    <dbReference type="NCBI Taxonomy" id="431306"/>
    <lineage>
        <taxon>Bacteria</taxon>
        <taxon>Pseudomonadati</taxon>
        <taxon>Pseudomonadota</taxon>
        <taxon>Alphaproteobacteria</taxon>
        <taxon>Acetobacterales</taxon>
        <taxon>Acetobacteraceae</taxon>
        <taxon>Acetobacter</taxon>
    </lineage>
</organism>
<dbReference type="RefSeq" id="WP_157065257.1">
    <property type="nucleotide sequence ID" value="NZ_LN609302.1"/>
</dbReference>
<dbReference type="STRING" id="431306.AGA_134"/>
<reference evidence="2" key="2">
    <citation type="submission" date="2014-09" db="EMBL/GenBank/DDBJ databases">
        <authorList>
            <person name="Magalhaes I.L.F."/>
            <person name="Oliveira U."/>
            <person name="Santos F.R."/>
            <person name="Vidigal T.H.D.A."/>
            <person name="Brescovit A.D."/>
            <person name="Santos A.J."/>
        </authorList>
    </citation>
    <scope>NUCLEOTIDE SEQUENCE</scope>
    <source>
        <strain evidence="2">LMG 23848T</strain>
    </source>
</reference>